<dbReference type="InterPro" id="IPR009045">
    <property type="entry name" value="Zn_M74/Hedgehog-like"/>
</dbReference>
<dbReference type="EMBL" id="JAMRYU010000001">
    <property type="protein sequence ID" value="MDC4239009.1"/>
    <property type="molecule type" value="Genomic_DNA"/>
</dbReference>
<reference evidence="2" key="1">
    <citation type="submission" date="2022-05" db="EMBL/GenBank/DDBJ databases">
        <title>Draft genome sequence of Clostridium tertium strain CP3 isolated from Peru.</title>
        <authorList>
            <person name="Hurtado R."/>
            <person name="Lima L."/>
            <person name="Sousa T."/>
            <person name="Jaiswal A.K."/>
            <person name="Tiwari S."/>
            <person name="Maturrano L."/>
            <person name="Brenig B."/>
            <person name="Azevedo V."/>
        </authorList>
    </citation>
    <scope>NUCLEOTIDE SEQUENCE</scope>
    <source>
        <strain evidence="2">CP3</strain>
    </source>
</reference>
<gene>
    <name evidence="2" type="ORF">NE398_02335</name>
</gene>
<accession>A0A9X3XJ49</accession>
<dbReference type="GO" id="GO:0008233">
    <property type="term" value="F:peptidase activity"/>
    <property type="evidence" value="ECO:0007669"/>
    <property type="project" value="InterPro"/>
</dbReference>
<comment type="caution">
    <text evidence="2">The sequence shown here is derived from an EMBL/GenBank/DDBJ whole genome shotgun (WGS) entry which is preliminary data.</text>
</comment>
<evidence type="ECO:0000313" key="3">
    <source>
        <dbReference type="Proteomes" id="UP001141183"/>
    </source>
</evidence>
<dbReference type="InterPro" id="IPR039561">
    <property type="entry name" value="Peptidase_M15C"/>
</dbReference>
<sequence length="304" mass="35007">MKRKFIIIYCIVLLFSLIGYKPQAMVMEEGTYINNAKRDLLVLMLAYPEEIKDIDVSEDGYIYLILNNDKKILYDDKKEKSKGMKTANADLQDTLEDIYPLESISMVVDGMDPGRGRAYSFLNSIYGSNQNQIEKNLSSFSTSCGNVMFNKNAKAGESLKKALNEAREVAKTNNKINNYIFPISGGYNYRVIQDTGRLSPHAYGIAIDLSRNDADYWKWVDKTKGSKRIEGYPKELVRVFEDNGFVWGGKWEHFDILHFEYRPEIILKSKYFGDVAKINNDKWYEGIPINDETQSKIKLIDEKL</sequence>
<keyword evidence="3" id="KW-1185">Reference proteome</keyword>
<dbReference type="RefSeq" id="WP_272470036.1">
    <property type="nucleotide sequence ID" value="NZ_JAMRYU010000001.1"/>
</dbReference>
<evidence type="ECO:0000313" key="2">
    <source>
        <dbReference type="EMBL" id="MDC4239009.1"/>
    </source>
</evidence>
<dbReference type="Proteomes" id="UP001141183">
    <property type="component" value="Unassembled WGS sequence"/>
</dbReference>
<dbReference type="Pfam" id="PF13539">
    <property type="entry name" value="Peptidase_M15_4"/>
    <property type="match status" value="1"/>
</dbReference>
<dbReference type="Gene3D" id="3.30.1380.10">
    <property type="match status" value="1"/>
</dbReference>
<organism evidence="2 3">
    <name type="scientific">Clostridium tertium</name>
    <dbReference type="NCBI Taxonomy" id="1559"/>
    <lineage>
        <taxon>Bacteria</taxon>
        <taxon>Bacillati</taxon>
        <taxon>Bacillota</taxon>
        <taxon>Clostridia</taxon>
        <taxon>Eubacteriales</taxon>
        <taxon>Clostridiaceae</taxon>
        <taxon>Clostridium</taxon>
    </lineage>
</organism>
<proteinExistence type="predicted"/>
<dbReference type="SUPFAM" id="SSF55166">
    <property type="entry name" value="Hedgehog/DD-peptidase"/>
    <property type="match status" value="1"/>
</dbReference>
<protein>
    <submittedName>
        <fullName evidence="2">M15 family metallopeptidase</fullName>
    </submittedName>
</protein>
<evidence type="ECO:0000259" key="1">
    <source>
        <dbReference type="Pfam" id="PF13539"/>
    </source>
</evidence>
<dbReference type="AlphaFoldDB" id="A0A9X3XJ49"/>
<feature type="domain" description="Peptidase M15C" evidence="1">
    <location>
        <begin position="194"/>
        <end position="261"/>
    </location>
</feature>
<name>A0A9X3XJ49_9CLOT</name>